<sequence>MSAVCVNIVRTFCRLPNTMIGSKVLLSTAPPVKAPPSNMKNRLVWVDLEMTGLDFNEHHIMEAACLVTDSELNIIGEGVDIIINQPDTVLEKMNDWCIEHHGQSGLTESCKNSKISLAQAEDQLLSYLEKHTTKGTCPLAGNSVYMDRLFLMKYMPRVNDHLHYRIVDVSTVKELCRRWAPKTYAGAPKKKLAHRALGDIKESIQELKHYKINLFKEE</sequence>
<dbReference type="GO" id="GO:0005739">
    <property type="term" value="C:mitochondrion"/>
    <property type="evidence" value="ECO:0007669"/>
    <property type="project" value="TreeGrafter"/>
</dbReference>
<dbReference type="FunFam" id="3.30.420.10:FF:000003">
    <property type="entry name" value="Oligoribonuclease"/>
    <property type="match status" value="1"/>
</dbReference>
<proteinExistence type="inferred from homology"/>
<protein>
    <recommendedName>
        <fullName evidence="5">Probable oligoribonuclease</fullName>
    </recommendedName>
</protein>
<dbReference type="Gene3D" id="3.30.420.10">
    <property type="entry name" value="Ribonuclease H-like superfamily/Ribonuclease H"/>
    <property type="match status" value="1"/>
</dbReference>
<keyword evidence="7" id="KW-1185">Reference proteome</keyword>
<dbReference type="SMART" id="SM00479">
    <property type="entry name" value="EXOIII"/>
    <property type="match status" value="1"/>
</dbReference>
<dbReference type="OrthoDB" id="270189at2759"/>
<keyword evidence="3" id="KW-0378">Hydrolase</keyword>
<evidence type="ECO:0000313" key="7">
    <source>
        <dbReference type="Proteomes" id="UP000515158"/>
    </source>
</evidence>
<keyword evidence="2" id="KW-0540">Nuclease</keyword>
<feature type="domain" description="Exonuclease" evidence="6">
    <location>
        <begin position="42"/>
        <end position="216"/>
    </location>
</feature>
<dbReference type="InterPro" id="IPR036397">
    <property type="entry name" value="RNaseH_sf"/>
</dbReference>
<keyword evidence="4" id="KW-0269">Exonuclease</keyword>
<gene>
    <name evidence="8" type="primary">LOC117652281</name>
</gene>
<evidence type="ECO:0000256" key="4">
    <source>
        <dbReference type="ARBA" id="ARBA00022839"/>
    </source>
</evidence>
<evidence type="ECO:0000259" key="6">
    <source>
        <dbReference type="SMART" id="SM00479"/>
    </source>
</evidence>
<evidence type="ECO:0000256" key="5">
    <source>
        <dbReference type="ARBA" id="ARBA00072681"/>
    </source>
</evidence>
<dbReference type="InterPro" id="IPR013520">
    <property type="entry name" value="Ribonucl_H"/>
</dbReference>
<organism evidence="8">
    <name type="scientific">Thrips palmi</name>
    <name type="common">Melon thrips</name>
    <dbReference type="NCBI Taxonomy" id="161013"/>
    <lineage>
        <taxon>Eukaryota</taxon>
        <taxon>Metazoa</taxon>
        <taxon>Ecdysozoa</taxon>
        <taxon>Arthropoda</taxon>
        <taxon>Hexapoda</taxon>
        <taxon>Insecta</taxon>
        <taxon>Pterygota</taxon>
        <taxon>Neoptera</taxon>
        <taxon>Paraneoptera</taxon>
        <taxon>Thysanoptera</taxon>
        <taxon>Terebrantia</taxon>
        <taxon>Thripoidea</taxon>
        <taxon>Thripidae</taxon>
        <taxon>Thrips</taxon>
    </lineage>
</organism>
<dbReference type="Proteomes" id="UP000515158">
    <property type="component" value="Unplaced"/>
</dbReference>
<evidence type="ECO:0000256" key="3">
    <source>
        <dbReference type="ARBA" id="ARBA00022801"/>
    </source>
</evidence>
<comment type="similarity">
    <text evidence="1">Belongs to the oligoribonuclease family.</text>
</comment>
<dbReference type="AlphaFoldDB" id="A0A6P9A611"/>
<dbReference type="GO" id="GO:0003676">
    <property type="term" value="F:nucleic acid binding"/>
    <property type="evidence" value="ECO:0007669"/>
    <property type="project" value="InterPro"/>
</dbReference>
<reference evidence="8" key="1">
    <citation type="submission" date="2025-08" db="UniProtKB">
        <authorList>
            <consortium name="RefSeq"/>
        </authorList>
    </citation>
    <scope>IDENTIFICATION</scope>
    <source>
        <tissue evidence="8">Total insect</tissue>
    </source>
</reference>
<dbReference type="InParanoid" id="A0A6P9A611"/>
<dbReference type="RefSeq" id="XP_034252965.1">
    <property type="nucleotide sequence ID" value="XM_034397074.1"/>
</dbReference>
<evidence type="ECO:0000256" key="1">
    <source>
        <dbReference type="ARBA" id="ARBA00009921"/>
    </source>
</evidence>
<dbReference type="CDD" id="cd06135">
    <property type="entry name" value="Orn"/>
    <property type="match status" value="1"/>
</dbReference>
<dbReference type="Pfam" id="PF00929">
    <property type="entry name" value="RNase_T"/>
    <property type="match status" value="1"/>
</dbReference>
<accession>A0A6P9A611</accession>
<dbReference type="InterPro" id="IPR022894">
    <property type="entry name" value="Oligoribonuclease"/>
</dbReference>
<dbReference type="HAMAP" id="MF_00045">
    <property type="entry name" value="Oligoribonuclease"/>
    <property type="match status" value="1"/>
</dbReference>
<dbReference type="GO" id="GO:0000175">
    <property type="term" value="F:3'-5'-RNA exonuclease activity"/>
    <property type="evidence" value="ECO:0007669"/>
    <property type="project" value="InterPro"/>
</dbReference>
<evidence type="ECO:0000313" key="8">
    <source>
        <dbReference type="RefSeq" id="XP_034252965.1"/>
    </source>
</evidence>
<dbReference type="KEGG" id="tpal:117652281"/>
<dbReference type="PANTHER" id="PTHR11046:SF0">
    <property type="entry name" value="OLIGORIBONUCLEASE, MITOCHONDRIAL"/>
    <property type="match status" value="1"/>
</dbReference>
<dbReference type="GeneID" id="117652281"/>
<evidence type="ECO:0000256" key="2">
    <source>
        <dbReference type="ARBA" id="ARBA00022722"/>
    </source>
</evidence>
<dbReference type="PANTHER" id="PTHR11046">
    <property type="entry name" value="OLIGORIBONUCLEASE, MITOCHONDRIAL"/>
    <property type="match status" value="1"/>
</dbReference>
<dbReference type="InterPro" id="IPR012337">
    <property type="entry name" value="RNaseH-like_sf"/>
</dbReference>
<dbReference type="NCBIfam" id="NF003765">
    <property type="entry name" value="PRK05359.1"/>
    <property type="match status" value="1"/>
</dbReference>
<dbReference type="FunCoup" id="A0A6P9A611">
    <property type="interactions" value="2211"/>
</dbReference>
<dbReference type="SUPFAM" id="SSF53098">
    <property type="entry name" value="Ribonuclease H-like"/>
    <property type="match status" value="1"/>
</dbReference>
<name>A0A6P9A611_THRPL</name>